<accession>A0A0W8FX28</accession>
<proteinExistence type="predicted"/>
<feature type="domain" description="Secretion system C-terminal sorting" evidence="1">
    <location>
        <begin position="110"/>
        <end position="185"/>
    </location>
</feature>
<comment type="caution">
    <text evidence="2">The sequence shown here is derived from an EMBL/GenBank/DDBJ whole genome shotgun (WGS) entry which is preliminary data.</text>
</comment>
<name>A0A0W8FX28_9ZZZZ</name>
<sequence>MYWQTATEVNNYGFEVERQYQVSSIEYQDSSWETIGFVQGSGTTNSPKEYSFTDDLTLTLNPNLNQVSYRLKQIDLDGTFVYSKIVTVDLTTITSVEDEIKYEFAVEQNYPNPFNPTTQINYSIPTNSIVRLIIYDILGSEVKTVVNEFQNAGRYSIDFNADGLSSGVYFYRLTSGQFSETRKLMLLR</sequence>
<dbReference type="Gene3D" id="2.60.40.4070">
    <property type="match status" value="1"/>
</dbReference>
<organism evidence="2">
    <name type="scientific">hydrocarbon metagenome</name>
    <dbReference type="NCBI Taxonomy" id="938273"/>
    <lineage>
        <taxon>unclassified sequences</taxon>
        <taxon>metagenomes</taxon>
        <taxon>ecological metagenomes</taxon>
    </lineage>
</organism>
<dbReference type="AlphaFoldDB" id="A0A0W8FX28"/>
<dbReference type="Pfam" id="PF18962">
    <property type="entry name" value="Por_Secre_tail"/>
    <property type="match status" value="1"/>
</dbReference>
<protein>
    <recommendedName>
        <fullName evidence="1">Secretion system C-terminal sorting domain-containing protein</fullName>
    </recommendedName>
</protein>
<reference evidence="2" key="1">
    <citation type="journal article" date="2015" name="Proc. Natl. Acad. Sci. U.S.A.">
        <title>Networks of energetic and metabolic interactions define dynamics in microbial communities.</title>
        <authorList>
            <person name="Embree M."/>
            <person name="Liu J.K."/>
            <person name="Al-Bassam M.M."/>
            <person name="Zengler K."/>
        </authorList>
    </citation>
    <scope>NUCLEOTIDE SEQUENCE</scope>
</reference>
<dbReference type="NCBIfam" id="TIGR04183">
    <property type="entry name" value="Por_Secre_tail"/>
    <property type="match status" value="1"/>
</dbReference>
<dbReference type="EMBL" id="LNQE01000713">
    <property type="protein sequence ID" value="KUG25330.1"/>
    <property type="molecule type" value="Genomic_DNA"/>
</dbReference>
<evidence type="ECO:0000259" key="1">
    <source>
        <dbReference type="Pfam" id="PF18962"/>
    </source>
</evidence>
<dbReference type="InterPro" id="IPR026444">
    <property type="entry name" value="Secre_tail"/>
</dbReference>
<gene>
    <name evidence="2" type="ORF">ASZ90_004847</name>
</gene>
<evidence type="ECO:0000313" key="2">
    <source>
        <dbReference type="EMBL" id="KUG25330.1"/>
    </source>
</evidence>